<evidence type="ECO:0000256" key="1">
    <source>
        <dbReference type="SAM" id="Phobius"/>
    </source>
</evidence>
<proteinExistence type="predicted"/>
<organism evidence="2">
    <name type="scientific">Rhizophora mucronata</name>
    <name type="common">Asiatic mangrove</name>
    <dbReference type="NCBI Taxonomy" id="61149"/>
    <lineage>
        <taxon>Eukaryota</taxon>
        <taxon>Viridiplantae</taxon>
        <taxon>Streptophyta</taxon>
        <taxon>Embryophyta</taxon>
        <taxon>Tracheophyta</taxon>
        <taxon>Spermatophyta</taxon>
        <taxon>Magnoliopsida</taxon>
        <taxon>eudicotyledons</taxon>
        <taxon>Gunneridae</taxon>
        <taxon>Pentapetalae</taxon>
        <taxon>rosids</taxon>
        <taxon>fabids</taxon>
        <taxon>Malpighiales</taxon>
        <taxon>Rhizophoraceae</taxon>
        <taxon>Rhizophora</taxon>
    </lineage>
</organism>
<evidence type="ECO:0000313" key="2">
    <source>
        <dbReference type="EMBL" id="MBX31972.1"/>
    </source>
</evidence>
<keyword evidence="1" id="KW-0812">Transmembrane</keyword>
<keyword evidence="1" id="KW-0472">Membrane</keyword>
<protein>
    <submittedName>
        <fullName evidence="2">RNA recognition motif-containing family protein</fullName>
    </submittedName>
</protein>
<keyword evidence="1" id="KW-1133">Transmembrane helix</keyword>
<sequence length="61" mass="7208">MMAPITPVFTFLIPSLPHLMFLLQLLHKMIYIPSLSFLPFLWSFFLPLLLRFLSFGCHRGR</sequence>
<accession>A0A2P2MP50</accession>
<reference evidence="2" key="1">
    <citation type="submission" date="2018-02" db="EMBL/GenBank/DDBJ databases">
        <title>Rhizophora mucronata_Transcriptome.</title>
        <authorList>
            <person name="Meera S.P."/>
            <person name="Sreeshan A."/>
            <person name="Augustine A."/>
        </authorList>
    </citation>
    <scope>NUCLEOTIDE SEQUENCE</scope>
    <source>
        <tissue evidence="2">Leaf</tissue>
    </source>
</reference>
<feature type="transmembrane region" description="Helical" evidence="1">
    <location>
        <begin position="7"/>
        <end position="26"/>
    </location>
</feature>
<dbReference type="EMBL" id="GGEC01051488">
    <property type="protein sequence ID" value="MBX31972.1"/>
    <property type="molecule type" value="Transcribed_RNA"/>
</dbReference>
<feature type="transmembrane region" description="Helical" evidence="1">
    <location>
        <begin position="32"/>
        <end position="53"/>
    </location>
</feature>
<name>A0A2P2MP50_RHIMU</name>
<dbReference type="AlphaFoldDB" id="A0A2P2MP50"/>